<protein>
    <submittedName>
        <fullName evidence="10">Unannotated protein</fullName>
    </submittedName>
</protein>
<dbReference type="InterPro" id="IPR004268">
    <property type="entry name" value="MurJ"/>
</dbReference>
<feature type="transmembrane region" description="Helical" evidence="8">
    <location>
        <begin position="470"/>
        <end position="488"/>
    </location>
</feature>
<dbReference type="GO" id="GO:0009252">
    <property type="term" value="P:peptidoglycan biosynthetic process"/>
    <property type="evidence" value="ECO:0007669"/>
    <property type="project" value="UniProtKB-KW"/>
</dbReference>
<evidence type="ECO:0000313" key="9">
    <source>
        <dbReference type="EMBL" id="CAB4772312.1"/>
    </source>
</evidence>
<dbReference type="PRINTS" id="PR01806">
    <property type="entry name" value="VIRFACTRMVIN"/>
</dbReference>
<keyword evidence="6 8" id="KW-1133">Transmembrane helix</keyword>
<reference evidence="10" key="1">
    <citation type="submission" date="2020-05" db="EMBL/GenBank/DDBJ databases">
        <authorList>
            <person name="Chiriac C."/>
            <person name="Salcher M."/>
            <person name="Ghai R."/>
            <person name="Kavagutti S V."/>
        </authorList>
    </citation>
    <scope>NUCLEOTIDE SEQUENCE</scope>
</reference>
<keyword evidence="5" id="KW-0573">Peptidoglycan synthesis</keyword>
<accession>A0A6J6Z1S8</accession>
<evidence type="ECO:0000313" key="12">
    <source>
        <dbReference type="EMBL" id="CAB4995727.1"/>
    </source>
</evidence>
<keyword evidence="7 8" id="KW-0472">Membrane</keyword>
<proteinExistence type="predicted"/>
<feature type="transmembrane region" description="Helical" evidence="8">
    <location>
        <begin position="427"/>
        <end position="450"/>
    </location>
</feature>
<dbReference type="PANTHER" id="PTHR47019">
    <property type="entry name" value="LIPID II FLIPPASE MURJ"/>
    <property type="match status" value="1"/>
</dbReference>
<evidence type="ECO:0000256" key="5">
    <source>
        <dbReference type="ARBA" id="ARBA00022984"/>
    </source>
</evidence>
<dbReference type="GO" id="GO:0008360">
    <property type="term" value="P:regulation of cell shape"/>
    <property type="evidence" value="ECO:0007669"/>
    <property type="project" value="UniProtKB-KW"/>
</dbReference>
<dbReference type="GO" id="GO:0034204">
    <property type="term" value="P:lipid translocation"/>
    <property type="evidence" value="ECO:0007669"/>
    <property type="project" value="TreeGrafter"/>
</dbReference>
<dbReference type="Pfam" id="PF03023">
    <property type="entry name" value="MurJ"/>
    <property type="match status" value="1"/>
</dbReference>
<dbReference type="AlphaFoldDB" id="A0A6J6Z1S8"/>
<feature type="transmembrane region" description="Helical" evidence="8">
    <location>
        <begin position="242"/>
        <end position="265"/>
    </location>
</feature>
<dbReference type="EMBL" id="CAFBLC010000050">
    <property type="protein sequence ID" value="CAB4855741.1"/>
    <property type="molecule type" value="Genomic_DNA"/>
</dbReference>
<evidence type="ECO:0000256" key="7">
    <source>
        <dbReference type="ARBA" id="ARBA00023136"/>
    </source>
</evidence>
<evidence type="ECO:0000256" key="1">
    <source>
        <dbReference type="ARBA" id="ARBA00004651"/>
    </source>
</evidence>
<feature type="transmembrane region" description="Helical" evidence="8">
    <location>
        <begin position="367"/>
        <end position="389"/>
    </location>
</feature>
<feature type="transmembrane region" description="Helical" evidence="8">
    <location>
        <begin position="12"/>
        <end position="41"/>
    </location>
</feature>
<dbReference type="PANTHER" id="PTHR47019:SF1">
    <property type="entry name" value="LIPID II FLIPPASE MURJ"/>
    <property type="match status" value="1"/>
</dbReference>
<feature type="transmembrane region" description="Helical" evidence="8">
    <location>
        <begin position="129"/>
        <end position="151"/>
    </location>
</feature>
<dbReference type="EMBL" id="CAFBQD010000057">
    <property type="protein sequence ID" value="CAB5054537.1"/>
    <property type="molecule type" value="Genomic_DNA"/>
</dbReference>
<feature type="transmembrane region" description="Helical" evidence="8">
    <location>
        <begin position="285"/>
        <end position="312"/>
    </location>
</feature>
<keyword evidence="2" id="KW-1003">Cell membrane</keyword>
<dbReference type="EMBL" id="CAEZZN010000044">
    <property type="protein sequence ID" value="CAB4772312.1"/>
    <property type="molecule type" value="Genomic_DNA"/>
</dbReference>
<feature type="transmembrane region" description="Helical" evidence="8">
    <location>
        <begin position="333"/>
        <end position="361"/>
    </location>
</feature>
<dbReference type="GO" id="GO:0015648">
    <property type="term" value="F:lipid-linked peptidoglycan transporter activity"/>
    <property type="evidence" value="ECO:0007669"/>
    <property type="project" value="TreeGrafter"/>
</dbReference>
<feature type="transmembrane region" description="Helical" evidence="8">
    <location>
        <begin position="53"/>
        <end position="72"/>
    </location>
</feature>
<dbReference type="GO" id="GO:0005886">
    <property type="term" value="C:plasma membrane"/>
    <property type="evidence" value="ECO:0007669"/>
    <property type="project" value="UniProtKB-SubCell"/>
</dbReference>
<evidence type="ECO:0000313" key="10">
    <source>
        <dbReference type="EMBL" id="CAB4813486.1"/>
    </source>
</evidence>
<dbReference type="EMBL" id="CAFAAU010000046">
    <property type="protein sequence ID" value="CAB4813486.1"/>
    <property type="molecule type" value="Genomic_DNA"/>
</dbReference>
<feature type="transmembrane region" description="Helical" evidence="8">
    <location>
        <begin position="163"/>
        <end position="188"/>
    </location>
</feature>
<evidence type="ECO:0000313" key="11">
    <source>
        <dbReference type="EMBL" id="CAB4855741.1"/>
    </source>
</evidence>
<feature type="transmembrane region" description="Helical" evidence="8">
    <location>
        <begin position="401"/>
        <end position="421"/>
    </location>
</feature>
<comment type="subcellular location">
    <subcellularLocation>
        <location evidence="1">Cell membrane</location>
        <topology evidence="1">Multi-pass membrane protein</topology>
    </subcellularLocation>
</comment>
<keyword evidence="3 8" id="KW-0812">Transmembrane</keyword>
<dbReference type="CDD" id="cd13123">
    <property type="entry name" value="MATE_MurJ_like"/>
    <property type="match status" value="1"/>
</dbReference>
<evidence type="ECO:0000256" key="3">
    <source>
        <dbReference type="ARBA" id="ARBA00022692"/>
    </source>
</evidence>
<evidence type="ECO:0000256" key="6">
    <source>
        <dbReference type="ARBA" id="ARBA00022989"/>
    </source>
</evidence>
<dbReference type="InterPro" id="IPR051050">
    <property type="entry name" value="Lipid_II_flippase_MurJ/MviN"/>
</dbReference>
<sequence length="545" mass="58859">MKTNELFRASGVMALGTIISRITGFIRGILIVAVLGTTLLADSYNVANTLPNILYNLLVGGALTAIFIPQLVRSFDQGDGGDGFASRLITTISIILFVFVALGMFFAPALVRLYAPEFFTSGFEVEKEIAIAFTRYCLPQIFFLGVFAMLGQVANARGSFAPLMWAPIANNIVGIALFGSFLVFSRAVKIDTISNIQVQILGWGTTLSVVVQALVLAPVVKSLGVRLRPQLGLDGLGKSFRLAGWTFLYVLISQLGYLVTVNVATSAAVRSAQDGIVRGVGYTPYAYAYFVMLLPYSVVTLSIITAISPHISRLALEKKAVEVREQLIRAIKLVGVITIPSAVAFFLFGPMITSVIFIGIPLEDSRYIGYVLAALSFGLVTFSINLILIRGFNAFEDSRTQVVSVFIINVIGALLSYVSLFTLRNQWVTVGLGIAFSLSYIVGLFGTLSLLKKHTGSISIKDFGGQHMRLFGAALAVMLPIFVLTQYLDWVGVELSAVERLGELVTVMGAAIVGYLIAGKAAGVEEITMMRHLKNSVLRRPGTTE</sequence>
<feature type="transmembrane region" description="Helical" evidence="8">
    <location>
        <begin position="504"/>
        <end position="524"/>
    </location>
</feature>
<dbReference type="NCBIfam" id="TIGR01695">
    <property type="entry name" value="murJ_mviN"/>
    <property type="match status" value="1"/>
</dbReference>
<name>A0A6J6Z1S8_9ZZZZ</name>
<dbReference type="EMBL" id="CAFBOQ010000065">
    <property type="protein sequence ID" value="CAB4995727.1"/>
    <property type="molecule type" value="Genomic_DNA"/>
</dbReference>
<evidence type="ECO:0000256" key="2">
    <source>
        <dbReference type="ARBA" id="ARBA00022475"/>
    </source>
</evidence>
<gene>
    <name evidence="9" type="ORF">UFOPK2879_01079</name>
    <name evidence="10" type="ORF">UFOPK3078_01187</name>
    <name evidence="11" type="ORF">UFOPK3288_01230</name>
    <name evidence="12" type="ORF">UFOPK3990_01374</name>
    <name evidence="13" type="ORF">UFOPK4245_01252</name>
</gene>
<evidence type="ECO:0000313" key="13">
    <source>
        <dbReference type="EMBL" id="CAB5054537.1"/>
    </source>
</evidence>
<feature type="transmembrane region" description="Helical" evidence="8">
    <location>
        <begin position="84"/>
        <end position="109"/>
    </location>
</feature>
<organism evidence="10">
    <name type="scientific">freshwater metagenome</name>
    <dbReference type="NCBI Taxonomy" id="449393"/>
    <lineage>
        <taxon>unclassified sequences</taxon>
        <taxon>metagenomes</taxon>
        <taxon>ecological metagenomes</taxon>
    </lineage>
</organism>
<evidence type="ECO:0000256" key="8">
    <source>
        <dbReference type="SAM" id="Phobius"/>
    </source>
</evidence>
<keyword evidence="4" id="KW-0133">Cell shape</keyword>
<evidence type="ECO:0000256" key="4">
    <source>
        <dbReference type="ARBA" id="ARBA00022960"/>
    </source>
</evidence>